<keyword evidence="5" id="KW-0004">4Fe-4S</keyword>
<dbReference type="EMBL" id="NPDZ01000011">
    <property type="protein sequence ID" value="PJZ72303.1"/>
    <property type="molecule type" value="Genomic_DNA"/>
</dbReference>
<dbReference type="InterPro" id="IPR007419">
    <property type="entry name" value="BFD-like_2Fe2S-bd_dom"/>
</dbReference>
<dbReference type="CDD" id="cd02754">
    <property type="entry name" value="MopB_Nitrate-R-NapA-like"/>
    <property type="match status" value="1"/>
</dbReference>
<dbReference type="GO" id="GO:0042128">
    <property type="term" value="P:nitrate assimilation"/>
    <property type="evidence" value="ECO:0007669"/>
    <property type="project" value="UniProtKB-KW"/>
</dbReference>
<dbReference type="Proteomes" id="UP000231990">
    <property type="component" value="Unassembled WGS sequence"/>
</dbReference>
<keyword evidence="6" id="KW-0500">Molybdenum</keyword>
<dbReference type="InterPro" id="IPR041957">
    <property type="entry name" value="CT_Nitrate-R-NapA-like"/>
</dbReference>
<evidence type="ECO:0000256" key="4">
    <source>
        <dbReference type="ARBA" id="ARBA00008747"/>
    </source>
</evidence>
<dbReference type="Pfam" id="PF04879">
    <property type="entry name" value="Molybdop_Fe4S4"/>
    <property type="match status" value="1"/>
</dbReference>
<dbReference type="PANTHER" id="PTHR43105:SF9">
    <property type="entry name" value="NADPH-FE(3+) OXIDOREDUCTASE SUBUNIT ALPHA"/>
    <property type="match status" value="1"/>
</dbReference>
<evidence type="ECO:0000256" key="13">
    <source>
        <dbReference type="ARBA" id="ARBA00023063"/>
    </source>
</evidence>
<dbReference type="AlphaFoldDB" id="A0A2M9ZK37"/>
<dbReference type="GO" id="GO:0016491">
    <property type="term" value="F:oxidoreductase activity"/>
    <property type="evidence" value="ECO:0007669"/>
    <property type="project" value="UniProtKB-KW"/>
</dbReference>
<comment type="caution">
    <text evidence="16">The sequence shown here is derived from an EMBL/GenBank/DDBJ whole genome shotgun (WGS) entry which is preliminary data.</text>
</comment>
<dbReference type="GO" id="GO:0016020">
    <property type="term" value="C:membrane"/>
    <property type="evidence" value="ECO:0007669"/>
    <property type="project" value="TreeGrafter"/>
</dbReference>
<organism evidence="16 18">
    <name type="scientific">Leptospira perolatii</name>
    <dbReference type="NCBI Taxonomy" id="2023191"/>
    <lineage>
        <taxon>Bacteria</taxon>
        <taxon>Pseudomonadati</taxon>
        <taxon>Spirochaetota</taxon>
        <taxon>Spirochaetia</taxon>
        <taxon>Leptospirales</taxon>
        <taxon>Leptospiraceae</taxon>
        <taxon>Leptospira</taxon>
    </lineage>
</organism>
<evidence type="ECO:0000256" key="5">
    <source>
        <dbReference type="ARBA" id="ARBA00022485"/>
    </source>
</evidence>
<evidence type="ECO:0000313" key="15">
    <source>
        <dbReference type="EMBL" id="PJZ69478.1"/>
    </source>
</evidence>
<keyword evidence="8" id="KW-0479">Metal-binding</keyword>
<dbReference type="RefSeq" id="WP_100714040.1">
    <property type="nucleotide sequence ID" value="NZ_NPDY01000009.1"/>
</dbReference>
<reference evidence="17 18" key="1">
    <citation type="submission" date="2017-07" db="EMBL/GenBank/DDBJ databases">
        <title>Leptospira spp. isolated from tropical soils.</title>
        <authorList>
            <person name="Thibeaux R."/>
            <person name="Iraola G."/>
            <person name="Ferres I."/>
            <person name="Bierque E."/>
            <person name="Girault D."/>
            <person name="Soupe-Gilbert M.-E."/>
            <person name="Picardeau M."/>
            <person name="Goarant C."/>
        </authorList>
    </citation>
    <scope>NUCLEOTIDE SEQUENCE [LARGE SCALE GENOMIC DNA]</scope>
    <source>
        <strain evidence="16 18">FH1-B-B1</strain>
        <strain evidence="15 17">FH1-B-C1</strain>
    </source>
</reference>
<accession>A0A2M9ZK37</accession>
<dbReference type="InterPro" id="IPR041575">
    <property type="entry name" value="Rubredoxin_C"/>
</dbReference>
<keyword evidence="13" id="KW-0534">Nitrate assimilation</keyword>
<dbReference type="Pfam" id="PF18267">
    <property type="entry name" value="Rubredoxin_C"/>
    <property type="match status" value="1"/>
</dbReference>
<dbReference type="InterPro" id="IPR041854">
    <property type="entry name" value="BFD-like_2Fe2S-bd_dom_sf"/>
</dbReference>
<name>A0A2M9ZK37_9LEPT</name>
<dbReference type="Gene3D" id="3.40.228.10">
    <property type="entry name" value="Dimethylsulfoxide Reductase, domain 2"/>
    <property type="match status" value="1"/>
</dbReference>
<dbReference type="PROSITE" id="PS00551">
    <property type="entry name" value="MOLYBDOPTERIN_PROK_1"/>
    <property type="match status" value="1"/>
</dbReference>
<dbReference type="Pfam" id="PF07992">
    <property type="entry name" value="Pyr_redox_2"/>
    <property type="match status" value="1"/>
</dbReference>
<dbReference type="CDD" id="cd02791">
    <property type="entry name" value="MopB_CT_Nitrate-R-NapA-like"/>
    <property type="match status" value="1"/>
</dbReference>
<dbReference type="InterPro" id="IPR027467">
    <property type="entry name" value="MopterinOxRdtase_cofactor_BS"/>
</dbReference>
<gene>
    <name evidence="15" type="ORF">CH360_10750</name>
    <name evidence="16" type="ORF">CH373_15410</name>
</gene>
<dbReference type="InterPro" id="IPR036188">
    <property type="entry name" value="FAD/NAD-bd_sf"/>
</dbReference>
<evidence type="ECO:0000256" key="7">
    <source>
        <dbReference type="ARBA" id="ARBA00022630"/>
    </source>
</evidence>
<dbReference type="InterPro" id="IPR006656">
    <property type="entry name" value="Mopterin_OxRdtase"/>
</dbReference>
<dbReference type="Gene3D" id="3.40.50.740">
    <property type="match status" value="1"/>
</dbReference>
<evidence type="ECO:0000256" key="9">
    <source>
        <dbReference type="ARBA" id="ARBA00022827"/>
    </source>
</evidence>
<dbReference type="Gene3D" id="2.40.40.20">
    <property type="match status" value="1"/>
</dbReference>
<keyword evidence="12" id="KW-0411">Iron-sulfur</keyword>
<dbReference type="GO" id="GO:0051539">
    <property type="term" value="F:4 iron, 4 sulfur cluster binding"/>
    <property type="evidence" value="ECO:0007669"/>
    <property type="project" value="UniProtKB-KW"/>
</dbReference>
<evidence type="ECO:0000313" key="18">
    <source>
        <dbReference type="Proteomes" id="UP000231990"/>
    </source>
</evidence>
<dbReference type="InterPro" id="IPR006963">
    <property type="entry name" value="Mopterin_OxRdtase_4Fe-4S_dom"/>
</dbReference>
<dbReference type="InterPro" id="IPR016156">
    <property type="entry name" value="FAD/NAD-linked_Rdtase_dimer_sf"/>
</dbReference>
<dbReference type="InterPro" id="IPR009010">
    <property type="entry name" value="Asp_de-COase-like_dom_sf"/>
</dbReference>
<dbReference type="Proteomes" id="UP000231962">
    <property type="component" value="Unassembled WGS sequence"/>
</dbReference>
<keyword evidence="7" id="KW-0285">Flavoprotein</keyword>
<dbReference type="InterPro" id="IPR006657">
    <property type="entry name" value="MoPterin_dinucl-bd_dom"/>
</dbReference>
<feature type="domain" description="4Fe-4S Mo/W bis-MGD-type" evidence="14">
    <location>
        <begin position="4"/>
        <end position="60"/>
    </location>
</feature>
<evidence type="ECO:0000256" key="12">
    <source>
        <dbReference type="ARBA" id="ARBA00023014"/>
    </source>
</evidence>
<keyword evidence="11" id="KW-0408">Iron</keyword>
<dbReference type="Gene3D" id="3.30.390.30">
    <property type="match status" value="1"/>
</dbReference>
<dbReference type="Gene3D" id="1.10.10.1100">
    <property type="entry name" value="BFD-like [2Fe-2S]-binding domain"/>
    <property type="match status" value="1"/>
</dbReference>
<dbReference type="SUPFAM" id="SSF50692">
    <property type="entry name" value="ADC-like"/>
    <property type="match status" value="1"/>
</dbReference>
<dbReference type="InterPro" id="IPR050123">
    <property type="entry name" value="Prok_molybdopt-oxidoreductase"/>
</dbReference>
<dbReference type="Pfam" id="PF00384">
    <property type="entry name" value="Molybdopterin"/>
    <property type="match status" value="1"/>
</dbReference>
<evidence type="ECO:0000256" key="1">
    <source>
        <dbReference type="ARBA" id="ARBA00001942"/>
    </source>
</evidence>
<dbReference type="GO" id="GO:0046872">
    <property type="term" value="F:metal ion binding"/>
    <property type="evidence" value="ECO:0007669"/>
    <property type="project" value="UniProtKB-KW"/>
</dbReference>
<dbReference type="OrthoDB" id="9803192at2"/>
<dbReference type="Pfam" id="PF01568">
    <property type="entry name" value="Molydop_binding"/>
    <property type="match status" value="1"/>
</dbReference>
<dbReference type="GO" id="GO:0043546">
    <property type="term" value="F:molybdopterin cofactor binding"/>
    <property type="evidence" value="ECO:0007669"/>
    <property type="project" value="InterPro"/>
</dbReference>
<protein>
    <submittedName>
        <fullName evidence="16">NAD(P)H-nitrite reductase</fullName>
    </submittedName>
</protein>
<dbReference type="PANTHER" id="PTHR43105">
    <property type="entry name" value="RESPIRATORY NITRATE REDUCTASE"/>
    <property type="match status" value="1"/>
</dbReference>
<dbReference type="PRINTS" id="PR00411">
    <property type="entry name" value="PNDRDTASEI"/>
</dbReference>
<evidence type="ECO:0000313" key="17">
    <source>
        <dbReference type="Proteomes" id="UP000231962"/>
    </source>
</evidence>
<evidence type="ECO:0000256" key="3">
    <source>
        <dbReference type="ARBA" id="ARBA00001974"/>
    </source>
</evidence>
<comment type="cofactor">
    <cofactor evidence="2">
        <name>[4Fe-4S] cluster</name>
        <dbReference type="ChEBI" id="CHEBI:49883"/>
    </cofactor>
</comment>
<evidence type="ECO:0000313" key="16">
    <source>
        <dbReference type="EMBL" id="PJZ72303.1"/>
    </source>
</evidence>
<evidence type="ECO:0000256" key="2">
    <source>
        <dbReference type="ARBA" id="ARBA00001966"/>
    </source>
</evidence>
<dbReference type="Pfam" id="PF04324">
    <property type="entry name" value="Fer2_BFD"/>
    <property type="match status" value="1"/>
</dbReference>
<evidence type="ECO:0000259" key="14">
    <source>
        <dbReference type="PROSITE" id="PS51669"/>
    </source>
</evidence>
<keyword evidence="10" id="KW-0560">Oxidoreductase</keyword>
<dbReference type="InterPro" id="IPR023753">
    <property type="entry name" value="FAD/NAD-binding_dom"/>
</dbReference>
<dbReference type="PROSITE" id="PS51669">
    <property type="entry name" value="4FE4S_MOW_BIS_MGD"/>
    <property type="match status" value="1"/>
</dbReference>
<comment type="cofactor">
    <cofactor evidence="3">
        <name>FAD</name>
        <dbReference type="ChEBI" id="CHEBI:57692"/>
    </cofactor>
</comment>
<keyword evidence="9" id="KW-0274">FAD</keyword>
<dbReference type="SUPFAM" id="SSF51905">
    <property type="entry name" value="FAD/NAD(P)-binding domain"/>
    <property type="match status" value="2"/>
</dbReference>
<dbReference type="PRINTS" id="PR00368">
    <property type="entry name" value="FADPNR"/>
</dbReference>
<dbReference type="Gene3D" id="3.50.50.60">
    <property type="entry name" value="FAD/NAD(P)-binding domain"/>
    <property type="match status" value="2"/>
</dbReference>
<dbReference type="Gene3D" id="2.20.25.90">
    <property type="entry name" value="ADC-like domains"/>
    <property type="match status" value="1"/>
</dbReference>
<proteinExistence type="inferred from homology"/>
<sequence>MQILESFQTTCSYCGVGCGVRVNLTNSNEISVQGDPDHPTNRGSLCSKGMNLHYSVMDRSDRLLYPMLRQDRDSELDRVTWEQALKKAAYEFRNAIRKYGPESVGFYVSGQLLTEEYYIINKLTKGFLGTNNIDTNSRLCMSSAVTGYKMALGEDTVPVSYEDLELADCFLIAGANPAWCHPIVYNRIESRKKANPSTKVIVVDPRKTETCDIADIHLQIQPGTDIVLFHAIARVLIEKNWIDQEFIIYNTEGFDELKEKVFETSIETASEICGVPSGLIYEASECIGKSKGFVSLWAMGLNQSVVGVNKNLALINLSLITGQIGKPGSGPFSLTGQSNAMGGREVGGLSNLLPAHRDLNNLEHRKIVADFWGTESISETPGFSATEMFENLYSGKMKAIWIICTNPTVSLPDARMVEAGLRSAEFVVVQDISSSSSAIQFADLVLPAAGWAEKQGTMTSSDRSITHLPKILEPPGEAKPDVWIIRDFAKYMGFSPNFDYMDEEEIFLEHGRLTSGTRMDIGGLDYAEINKNRSVQWPYPKKGHSRVTRLFEDKTFYRTNGKAKIHAVNSEDDSEKANPQFPLILTTGRIRDQWHSMTRTGKVRKLSAHKKEPTLEIHPIDASKYGIQDGSVVEVSNSRGTVRVKSEFSKSIKPGVVFLPMHWGRKNGLDQSRSNNLTSSAVDPYSKQPGFKISAVKVRPYKKQKEKILVVGGGNATIAFLRNYRKLAPLDEITVLCKEEDPFYNRVLLPDYIGREKEFEELLSVDSEEIESWNLNLIPKTEIVKIYPEGKKVRDHEGNLYSYSKLVLALGSRPITPPTVPPGSNLEGIFSLRSKQDAERIRDYFVPGTSALIVGGGLLGLEVASVLATTGVKVTILVRSDRLMSQKLDQVGSDILREEIQARGINLIFGAEIYRIEGTERVSKVKLNNGSILNPDGVLFAMGTKPNLELAQKGGLRCATGVKVDSYLRTSDSDIYCIGEMAEHECGRFGTVSAAEEQALIAAQHIFGYAFDDYDGSLHSYILKVSGLDLVSLRLPHVSFQNTNDQKGDFEEIISLDRKRRIYKKYIIQNDRLVAAILIGDKSEFAKLREWIISGIELGEKRQKLLSGENFMKPLVGKVVCSCNGVGEGNIREAILSGEHTLAGIGKKTGAGTGCGSCRSEISSLLKTSFDPALNIKTS</sequence>
<comment type="cofactor">
    <cofactor evidence="1">
        <name>Mo-bis(molybdopterin guanine dinucleotide)</name>
        <dbReference type="ChEBI" id="CHEBI:60539"/>
    </cofactor>
</comment>
<dbReference type="EMBL" id="NPDY01000009">
    <property type="protein sequence ID" value="PJZ69478.1"/>
    <property type="molecule type" value="Genomic_DNA"/>
</dbReference>
<keyword evidence="17" id="KW-1185">Reference proteome</keyword>
<evidence type="ECO:0000256" key="8">
    <source>
        <dbReference type="ARBA" id="ARBA00022723"/>
    </source>
</evidence>
<dbReference type="SUPFAM" id="SSF53706">
    <property type="entry name" value="Formate dehydrogenase/DMSO reductase, domains 1-3"/>
    <property type="match status" value="1"/>
</dbReference>
<evidence type="ECO:0000256" key="6">
    <source>
        <dbReference type="ARBA" id="ARBA00022505"/>
    </source>
</evidence>
<dbReference type="GO" id="GO:0045333">
    <property type="term" value="P:cellular respiration"/>
    <property type="evidence" value="ECO:0007669"/>
    <property type="project" value="UniProtKB-ARBA"/>
</dbReference>
<dbReference type="SMART" id="SM00926">
    <property type="entry name" value="Molybdop_Fe4S4"/>
    <property type="match status" value="1"/>
</dbReference>
<evidence type="ECO:0000256" key="10">
    <source>
        <dbReference type="ARBA" id="ARBA00023002"/>
    </source>
</evidence>
<comment type="similarity">
    <text evidence="4">Belongs to the prokaryotic molybdopterin-containing oxidoreductase family. NasA/NapA/NarB subfamily.</text>
</comment>
<evidence type="ECO:0000256" key="11">
    <source>
        <dbReference type="ARBA" id="ARBA00023004"/>
    </source>
</evidence>